<protein>
    <submittedName>
        <fullName evidence="1">Uncharacterized protein</fullName>
    </submittedName>
</protein>
<accession>K3YXK8</accession>
<evidence type="ECO:0000313" key="1">
    <source>
        <dbReference type="EnsemblPlants" id="KQL28111"/>
    </source>
</evidence>
<dbReference type="EMBL" id="AGNK02000045">
    <property type="status" value="NOT_ANNOTATED_CDS"/>
    <property type="molecule type" value="Genomic_DNA"/>
</dbReference>
<proteinExistence type="predicted"/>
<name>K3YXK8_SETIT</name>
<dbReference type="Gramene" id="KQL28111">
    <property type="protein sequence ID" value="KQL28111"/>
    <property type="gene ID" value="SETIT_019004mg"/>
</dbReference>
<dbReference type="EnsemblPlants" id="KQL28111">
    <property type="protein sequence ID" value="KQL28111"/>
    <property type="gene ID" value="SETIT_019004mg"/>
</dbReference>
<organism evidence="1 2">
    <name type="scientific">Setaria italica</name>
    <name type="common">Foxtail millet</name>
    <name type="synonym">Panicum italicum</name>
    <dbReference type="NCBI Taxonomy" id="4555"/>
    <lineage>
        <taxon>Eukaryota</taxon>
        <taxon>Viridiplantae</taxon>
        <taxon>Streptophyta</taxon>
        <taxon>Embryophyta</taxon>
        <taxon>Tracheophyta</taxon>
        <taxon>Spermatophyta</taxon>
        <taxon>Magnoliopsida</taxon>
        <taxon>Liliopsida</taxon>
        <taxon>Poales</taxon>
        <taxon>Poaceae</taxon>
        <taxon>PACMAD clade</taxon>
        <taxon>Panicoideae</taxon>
        <taxon>Panicodae</taxon>
        <taxon>Paniceae</taxon>
        <taxon>Cenchrinae</taxon>
        <taxon>Setaria</taxon>
    </lineage>
</organism>
<reference evidence="1" key="2">
    <citation type="submission" date="2018-08" db="UniProtKB">
        <authorList>
            <consortium name="EnsemblPlants"/>
        </authorList>
    </citation>
    <scope>IDENTIFICATION</scope>
    <source>
        <strain evidence="1">Yugu1</strain>
    </source>
</reference>
<dbReference type="HOGENOM" id="CLU_3000026_0_0_1"/>
<dbReference type="Proteomes" id="UP000004995">
    <property type="component" value="Unassembled WGS sequence"/>
</dbReference>
<evidence type="ECO:0000313" key="2">
    <source>
        <dbReference type="Proteomes" id="UP000004995"/>
    </source>
</evidence>
<dbReference type="AlphaFoldDB" id="K3YXK8"/>
<keyword evidence="2" id="KW-1185">Reference proteome</keyword>
<reference evidence="2" key="1">
    <citation type="journal article" date="2012" name="Nat. Biotechnol.">
        <title>Reference genome sequence of the model plant Setaria.</title>
        <authorList>
            <person name="Bennetzen J.L."/>
            <person name="Schmutz J."/>
            <person name="Wang H."/>
            <person name="Percifield R."/>
            <person name="Hawkins J."/>
            <person name="Pontaroli A.C."/>
            <person name="Estep M."/>
            <person name="Feng L."/>
            <person name="Vaughn J.N."/>
            <person name="Grimwood J."/>
            <person name="Jenkins J."/>
            <person name="Barry K."/>
            <person name="Lindquist E."/>
            <person name="Hellsten U."/>
            <person name="Deshpande S."/>
            <person name="Wang X."/>
            <person name="Wu X."/>
            <person name="Mitros T."/>
            <person name="Triplett J."/>
            <person name="Yang X."/>
            <person name="Ye C.Y."/>
            <person name="Mauro-Herrera M."/>
            <person name="Wang L."/>
            <person name="Li P."/>
            <person name="Sharma M."/>
            <person name="Sharma R."/>
            <person name="Ronald P.C."/>
            <person name="Panaud O."/>
            <person name="Kellogg E.A."/>
            <person name="Brutnell T.P."/>
            <person name="Doust A.N."/>
            <person name="Tuskan G.A."/>
            <person name="Rokhsar D."/>
            <person name="Devos K.M."/>
        </authorList>
    </citation>
    <scope>NUCLEOTIDE SEQUENCE [LARGE SCALE GENOMIC DNA]</scope>
    <source>
        <strain evidence="2">cv. Yugu1</strain>
    </source>
</reference>
<sequence length="57" mass="6754">MLKIAQRDEFKKLSMKGFTEYITKTALLAKLLYKTSIAWLHHGQSINRKWTSKTNHF</sequence>
<dbReference type="InParanoid" id="K3YXK8"/>